<dbReference type="AlphaFoldDB" id="X1D504"/>
<comment type="caution">
    <text evidence="1">The sequence shown here is derived from an EMBL/GenBank/DDBJ whole genome shotgun (WGS) entry which is preliminary data.</text>
</comment>
<name>X1D504_9ZZZZ</name>
<feature type="non-terminal residue" evidence="1">
    <location>
        <position position="207"/>
    </location>
</feature>
<proteinExistence type="predicted"/>
<reference evidence="1" key="1">
    <citation type="journal article" date="2014" name="Front. Microbiol.">
        <title>High frequency of phylogenetically diverse reductive dehalogenase-homologous genes in deep subseafloor sedimentary metagenomes.</title>
        <authorList>
            <person name="Kawai M."/>
            <person name="Futagami T."/>
            <person name="Toyoda A."/>
            <person name="Takaki Y."/>
            <person name="Nishi S."/>
            <person name="Hori S."/>
            <person name="Arai W."/>
            <person name="Tsubouchi T."/>
            <person name="Morono Y."/>
            <person name="Uchiyama I."/>
            <person name="Ito T."/>
            <person name="Fujiyama A."/>
            <person name="Inagaki F."/>
            <person name="Takami H."/>
        </authorList>
    </citation>
    <scope>NUCLEOTIDE SEQUENCE</scope>
    <source>
        <strain evidence="1">Expedition CK06-06</strain>
    </source>
</reference>
<dbReference type="EMBL" id="BART01025964">
    <property type="protein sequence ID" value="GAG91521.1"/>
    <property type="molecule type" value="Genomic_DNA"/>
</dbReference>
<organism evidence="1">
    <name type="scientific">marine sediment metagenome</name>
    <dbReference type="NCBI Taxonomy" id="412755"/>
    <lineage>
        <taxon>unclassified sequences</taxon>
        <taxon>metagenomes</taxon>
        <taxon>ecological metagenomes</taxon>
    </lineage>
</organism>
<gene>
    <name evidence="1" type="ORF">S01H4_46459</name>
</gene>
<accession>X1D504</accession>
<protein>
    <submittedName>
        <fullName evidence="1">Uncharacterized protein</fullName>
    </submittedName>
</protein>
<sequence length="207" mass="22265">MSADKFPEPWLNAYDAALVAQKSEKEAFELANAAAEEAGFEKASFGWVKQFQAPNMKSVKNIYIFAAGTWTDSAGNERTWTNDELDRMKTAFEAGVPVMVPLKCGHTSDDFNKKIAEALGVPVEVVTGDNGQGQIKIGNMTSLERKNEWIVSAFGNIPEPIADLIEGGQYSNVSVEIEDTVGEYGPVITGVALLGAEEPAVEGATTE</sequence>
<evidence type="ECO:0000313" key="1">
    <source>
        <dbReference type="EMBL" id="GAG91521.1"/>
    </source>
</evidence>